<protein>
    <recommendedName>
        <fullName evidence="1">magnesium chelatase</fullName>
        <ecNumber evidence="1">6.6.1.1</ecNumber>
    </recommendedName>
</protein>
<evidence type="ECO:0000313" key="5">
    <source>
        <dbReference type="Proteomes" id="UP001057375"/>
    </source>
</evidence>
<proteinExistence type="predicted"/>
<reference evidence="4" key="1">
    <citation type="submission" date="2022-03" db="EMBL/GenBank/DDBJ databases">
        <title>Draft genome sequence of Aduncisulcus paluster, a free-living microaerophilic Fornicata.</title>
        <authorList>
            <person name="Yuyama I."/>
            <person name="Kume K."/>
            <person name="Tamura T."/>
            <person name="Inagaki Y."/>
            <person name="Hashimoto T."/>
        </authorList>
    </citation>
    <scope>NUCLEOTIDE SEQUENCE</scope>
    <source>
        <strain evidence="4">NY0171</strain>
    </source>
</reference>
<feature type="domain" description="ChlI/MoxR AAA lid" evidence="3">
    <location>
        <begin position="387"/>
        <end position="436"/>
    </location>
</feature>
<organism evidence="4 5">
    <name type="scientific">Aduncisulcus paluster</name>
    <dbReference type="NCBI Taxonomy" id="2918883"/>
    <lineage>
        <taxon>Eukaryota</taxon>
        <taxon>Metamonada</taxon>
        <taxon>Carpediemonas-like organisms</taxon>
        <taxon>Aduncisulcus</taxon>
    </lineage>
</organism>
<comment type="caution">
    <text evidence="4">The sequence shown here is derived from an EMBL/GenBank/DDBJ whole genome shotgun (WGS) entry which is preliminary data.</text>
</comment>
<keyword evidence="5" id="KW-1185">Reference proteome</keyword>
<dbReference type="EMBL" id="BQXS01011368">
    <property type="protein sequence ID" value="GKT37033.1"/>
    <property type="molecule type" value="Genomic_DNA"/>
</dbReference>
<sequence length="464" mass="51785">MIINSIKSASPLLIDVSLLEHRRDRCLVPSAIMSILQELFPYHTLSTLTVGEHTTLEALKQFPLHPAVKYYLEGYQQKQYGDRKREEYFKRFKKISRASRYDHSHTTGGTTTLSSGIPSTLVKATTAESVTDTVGGDLTESGERRKFFDVSQGFKFDSSCLIPKHPSFISGGTNIALLIGLDDAPRIIQQHVISECKSRMRDTVVSKKYGPYRQFEDKYALTHTNGFFPFCCISIVGMDGLLSSSLASDIASFHKLSYLVHKDRFPRPVPIVSCSANVLHSSSMGMGKMASLDKKHPTTPYYPQLIDWYMDVQACNPDGKSGYVRQFLSQPVECFPEIMVFISDLCVNVMFAKLYTKKAIQEHGDVFDTIFGDEFKASRVPLTKMSSVAAAASTRRGPHATVNQMLVGCRANARRAGRSYVVPDDVIYIAPHVLGHLFAESFGIELQLAYTFVKDIVSELELPV</sequence>
<dbReference type="Proteomes" id="UP001057375">
    <property type="component" value="Unassembled WGS sequence"/>
</dbReference>
<gene>
    <name evidence="4" type="ORF">ADUPG1_009895</name>
</gene>
<evidence type="ECO:0000256" key="2">
    <source>
        <dbReference type="ARBA" id="ARBA00023444"/>
    </source>
</evidence>
<dbReference type="InterPro" id="IPR041628">
    <property type="entry name" value="ChlI/MoxR_AAA_lid"/>
</dbReference>
<accession>A0ABQ5KZC7</accession>
<dbReference type="EC" id="6.6.1.1" evidence="1"/>
<dbReference type="Pfam" id="PF17863">
    <property type="entry name" value="AAA_lid_2"/>
    <property type="match status" value="1"/>
</dbReference>
<evidence type="ECO:0000313" key="4">
    <source>
        <dbReference type="EMBL" id="GKT37033.1"/>
    </source>
</evidence>
<evidence type="ECO:0000256" key="1">
    <source>
        <dbReference type="ARBA" id="ARBA00012825"/>
    </source>
</evidence>
<name>A0ABQ5KZC7_9EUKA</name>
<evidence type="ECO:0000259" key="3">
    <source>
        <dbReference type="Pfam" id="PF17863"/>
    </source>
</evidence>
<comment type="pathway">
    <text evidence="2">Porphyrin-containing compound metabolism.</text>
</comment>